<evidence type="ECO:0000313" key="3">
    <source>
        <dbReference type="Proteomes" id="UP001177744"/>
    </source>
</evidence>
<proteinExistence type="predicted"/>
<evidence type="ECO:0000313" key="2">
    <source>
        <dbReference type="EMBL" id="KAK1346049.1"/>
    </source>
</evidence>
<organism evidence="2 3">
    <name type="scientific">Cnephaeus nilssonii</name>
    <name type="common">Northern bat</name>
    <name type="synonym">Eptesicus nilssonii</name>
    <dbReference type="NCBI Taxonomy" id="3371016"/>
    <lineage>
        <taxon>Eukaryota</taxon>
        <taxon>Metazoa</taxon>
        <taxon>Chordata</taxon>
        <taxon>Craniata</taxon>
        <taxon>Vertebrata</taxon>
        <taxon>Euteleostomi</taxon>
        <taxon>Mammalia</taxon>
        <taxon>Eutheria</taxon>
        <taxon>Laurasiatheria</taxon>
        <taxon>Chiroptera</taxon>
        <taxon>Yangochiroptera</taxon>
        <taxon>Vespertilionidae</taxon>
        <taxon>Cnephaeus</taxon>
    </lineage>
</organism>
<dbReference type="AlphaFoldDB" id="A0AA40LWE7"/>
<feature type="region of interest" description="Disordered" evidence="1">
    <location>
        <begin position="28"/>
        <end position="67"/>
    </location>
</feature>
<dbReference type="Proteomes" id="UP001177744">
    <property type="component" value="Unassembled WGS sequence"/>
</dbReference>
<name>A0AA40LWE7_CNENI</name>
<dbReference type="EMBL" id="JAULJE010000002">
    <property type="protein sequence ID" value="KAK1346049.1"/>
    <property type="molecule type" value="Genomic_DNA"/>
</dbReference>
<sequence length="213" mass="23255">MPCHTSSQQLCVTAAVVRAQRLRHGCVRQKARGRSSRPAAIKGGDRGPSLGSKGLQSPAAGTIQKRGSWVPVRSGTGLSEASAAKAWCTSEQAPSSSRSKAKAWQLDAFPLRHQAFQKPPPRWKLLKGLMHQWTGTQLPAIRKQKRTMSYFRAEHVMKVFVAQRPVAAAGHLLCSAPPSGVLEAWKSKIKVLADYVSGGSFDWELNSEFNRSL</sequence>
<gene>
    <name evidence="2" type="ORF">QTO34_008518</name>
</gene>
<accession>A0AA40LWE7</accession>
<reference evidence="2" key="1">
    <citation type="submission" date="2023-06" db="EMBL/GenBank/DDBJ databases">
        <title>Reference genome for the Northern bat (Eptesicus nilssonii), a most northern bat species.</title>
        <authorList>
            <person name="Laine V.N."/>
            <person name="Pulliainen A.T."/>
            <person name="Lilley T.M."/>
        </authorList>
    </citation>
    <scope>NUCLEOTIDE SEQUENCE</scope>
    <source>
        <strain evidence="2">BLF_Eptnil</strain>
        <tissue evidence="2">Kidney</tissue>
    </source>
</reference>
<evidence type="ECO:0000256" key="1">
    <source>
        <dbReference type="SAM" id="MobiDB-lite"/>
    </source>
</evidence>
<comment type="caution">
    <text evidence="2">The sequence shown here is derived from an EMBL/GenBank/DDBJ whole genome shotgun (WGS) entry which is preliminary data.</text>
</comment>
<protein>
    <submittedName>
        <fullName evidence="2">Uncharacterized protein</fullName>
    </submittedName>
</protein>
<keyword evidence="3" id="KW-1185">Reference proteome</keyword>